<dbReference type="RefSeq" id="WP_167983589.1">
    <property type="nucleotide sequence ID" value="NZ_JAATEJ010000010.1"/>
</dbReference>
<comment type="caution">
    <text evidence="1">The sequence shown here is derived from an EMBL/GenBank/DDBJ whole genome shotgun (WGS) entry which is preliminary data.</text>
</comment>
<evidence type="ECO:0000313" key="2">
    <source>
        <dbReference type="Proteomes" id="UP000734511"/>
    </source>
</evidence>
<dbReference type="Proteomes" id="UP000734511">
    <property type="component" value="Unassembled WGS sequence"/>
</dbReference>
<name>A0ABX0ZLK2_9ACTN</name>
<accession>A0ABX0ZLK2</accession>
<protein>
    <submittedName>
        <fullName evidence="1">Uncharacterized protein</fullName>
    </submittedName>
</protein>
<evidence type="ECO:0000313" key="1">
    <source>
        <dbReference type="EMBL" id="NJP44734.1"/>
    </source>
</evidence>
<reference evidence="1 2" key="1">
    <citation type="submission" date="2020-03" db="EMBL/GenBank/DDBJ databases">
        <title>WGS of actinomycetes isolated from Thailand.</title>
        <authorList>
            <person name="Thawai C."/>
        </authorList>
    </citation>
    <scope>NUCLEOTIDE SEQUENCE [LARGE SCALE GENOMIC DNA]</scope>
    <source>
        <strain evidence="1 2">PRB2-1</strain>
    </source>
</reference>
<sequence>MVLILAAAAVLVVGVIAGIVVLARRGSARGDLHAEGTHRAVREFERAFHDSRTVHNAAAMGDGYHR</sequence>
<gene>
    <name evidence="1" type="ORF">HCN08_15220</name>
</gene>
<dbReference type="EMBL" id="JAATEJ010000010">
    <property type="protein sequence ID" value="NJP44734.1"/>
    <property type="molecule type" value="Genomic_DNA"/>
</dbReference>
<keyword evidence="2" id="KW-1185">Reference proteome</keyword>
<proteinExistence type="predicted"/>
<organism evidence="1 2">
    <name type="scientific">Actinacidiphila epipremni</name>
    <dbReference type="NCBI Taxonomy" id="2053013"/>
    <lineage>
        <taxon>Bacteria</taxon>
        <taxon>Bacillati</taxon>
        <taxon>Actinomycetota</taxon>
        <taxon>Actinomycetes</taxon>
        <taxon>Kitasatosporales</taxon>
        <taxon>Streptomycetaceae</taxon>
        <taxon>Actinacidiphila</taxon>
    </lineage>
</organism>